<sequence>MVPVSFCFFFLLLLLSAGESSSQLVSGPHITDVNILLPPKMKTLYEDEEDLTSRVNVHHEVDRRANMYRISCQKLGSYKLVFLRGNLLGIDHPVPAVAEALLSVHCSLPSSVVLIVDEPVNKLDVIRAASQADRAPGRLRVTPVTVANGQIIRVAAVGISEFGEAFSNSSTLSLRWELTSCNNLAYWDDDYNSKMTKSGWERFLALRNESGLCTVRATVSGIDYSFKSQYSTLLPQGSESTLTDAVRLQLVSTLRVTPEFNLVFFNPNAKVNLSMTGGSCLWEAVVNNSRVAEVIRPPSGLQCSQMMLSPKGLGTTIVTVYDIGVSPPLSALALIKVADVDWIKIASGDEISIMEGSTHSIDLLTGIDDGMTFDSSQV</sequence>
<accession>Q58FT6</accession>
<feature type="domain" description="NUP210 Ig-like" evidence="2">
    <location>
        <begin position="52"/>
        <end position="107"/>
    </location>
</feature>
<feature type="signal peptide" evidence="1">
    <location>
        <begin position="1"/>
        <end position="22"/>
    </location>
</feature>
<dbReference type="Pfam" id="PF22962">
    <property type="entry name" value="Ig_NUP210_7th"/>
    <property type="match status" value="1"/>
</dbReference>
<organism evidence="3">
    <name type="scientific">Arabidopsis thaliana</name>
    <name type="common">Mouse-ear cress</name>
    <dbReference type="NCBI Taxonomy" id="3702"/>
    <lineage>
        <taxon>Eukaryota</taxon>
        <taxon>Viridiplantae</taxon>
        <taxon>Streptophyta</taxon>
        <taxon>Embryophyta</taxon>
        <taxon>Tracheophyta</taxon>
        <taxon>Spermatophyta</taxon>
        <taxon>Magnoliopsida</taxon>
        <taxon>eudicotyledons</taxon>
        <taxon>Gunneridae</taxon>
        <taxon>Pentapetalae</taxon>
        <taxon>rosids</taxon>
        <taxon>malvids</taxon>
        <taxon>Brassicales</taxon>
        <taxon>Brassicaceae</taxon>
        <taxon>Camelineae</taxon>
        <taxon>Arabidopsis</taxon>
    </lineage>
</organism>
<reference evidence="3" key="1">
    <citation type="submission" date="2005-03" db="EMBL/GenBank/DDBJ databases">
        <authorList>
            <person name="Underwood B.A."/>
            <person name="Xiao Y."/>
            <person name="Moskal W."/>
            <person name="Monaghan E."/>
            <person name="Wang W."/>
            <person name="Redman J."/>
            <person name="Wu H.C."/>
            <person name="Utterback T."/>
            <person name="Town C.D."/>
        </authorList>
    </citation>
    <scope>NUCLEOTIDE SEQUENCE</scope>
</reference>
<evidence type="ECO:0000259" key="2">
    <source>
        <dbReference type="Pfam" id="PF22962"/>
    </source>
</evidence>
<gene>
    <name evidence="3" type="ordered locus">At5g40480</name>
</gene>
<proteinExistence type="evidence at transcript level"/>
<dbReference type="PANTHER" id="PTHR23019">
    <property type="entry name" value="NUCLEAR PORE MEMBRANE GLYCOPROTEIN GP210-RELATED"/>
    <property type="match status" value="1"/>
</dbReference>
<keyword evidence="1" id="KW-0732">Signal</keyword>
<evidence type="ECO:0000256" key="1">
    <source>
        <dbReference type="SAM" id="SignalP"/>
    </source>
</evidence>
<evidence type="ECO:0000313" key="3">
    <source>
        <dbReference type="EMBL" id="AAX55199.1"/>
    </source>
</evidence>
<dbReference type="ExpressionAtlas" id="Q58FT6">
    <property type="expression patterns" value="baseline and differential"/>
</dbReference>
<dbReference type="InterPro" id="IPR055099">
    <property type="entry name" value="Ig_NUP210_7th"/>
</dbReference>
<dbReference type="AlphaFoldDB" id="Q58FT6"/>
<protein>
    <recommendedName>
        <fullName evidence="2">NUP210 Ig-like domain-containing protein</fullName>
    </recommendedName>
</protein>
<feature type="chain" id="PRO_5004251815" description="NUP210 Ig-like domain-containing protein" evidence="1">
    <location>
        <begin position="23"/>
        <end position="378"/>
    </location>
</feature>
<dbReference type="PANTHER" id="PTHR23019:SF0">
    <property type="entry name" value="NUCLEAR PORE MEMBRANE GLYCOPROTEIN 210"/>
    <property type="match status" value="1"/>
</dbReference>
<dbReference type="EMBL" id="AY954873">
    <property type="protein sequence ID" value="AAX55199.1"/>
    <property type="molecule type" value="mRNA"/>
</dbReference>
<dbReference type="InterPro" id="IPR045197">
    <property type="entry name" value="NUP210-like"/>
</dbReference>
<name>Q58FT6_ARATH</name>